<dbReference type="InterPro" id="IPR039774">
    <property type="entry name" value="Sin3-like"/>
</dbReference>
<dbReference type="InterPro" id="IPR031693">
    <property type="entry name" value="Sin3_C"/>
</dbReference>
<keyword evidence="9" id="KW-1185">Reference proteome</keyword>
<evidence type="ECO:0000256" key="2">
    <source>
        <dbReference type="ARBA" id="ARBA00022491"/>
    </source>
</evidence>
<dbReference type="Pfam" id="PF02671">
    <property type="entry name" value="PAH"/>
    <property type="match status" value="2"/>
</dbReference>
<keyword evidence="2" id="KW-0678">Repressor</keyword>
<protein>
    <recommendedName>
        <fullName evidence="7">Histone deacetylase interacting domain-containing protein</fullName>
    </recommendedName>
</protein>
<dbReference type="Pfam" id="PF08295">
    <property type="entry name" value="Sin3_corepress"/>
    <property type="match status" value="1"/>
</dbReference>
<sequence length="1087" mass="121357">MAGRGTPGANAGRGTPGAGRGMSQIPMIMTMPGQGRGRGGGAMQGPMGGRGMAGRGAAGPHAAGMTQKMGQAMGQQPPGQQANQQFKINLSAPGDQFAAPSAPPPQQQPAQRAVEFDHAIIYVTNIKKRFASQPITYHTFLEILHTYQKEQRGIKEVLEQVSSLFADHPDLLREFTFFLPDAVQEQAKERLSRAAAEAEAKQRAAVEAAAKADADMAKGKSAPTGWRAPKDPSAKQHGHPPPLPGGAQKFIDMTVSHDAQSPQKIQSTGIQKAEAFVYNSGVERQFFDAVKASLFSYSRDGQGWAEFIKTLDMYAQEILSRNDMLGYVERLLGKNRDLFEQFKCIIAAIGAADAPAHDDSWHSVPLSEIDFSRCRRCTPSYRALPRDYPNPPCSERSEEELKVLNDVWVSLPVGSEESYTFRHMRKNQYEEVLFRVEDMRFEIDMCVDGNASTLRRLEKLYDELLLLSKTETSKNGKAGAERTGLGGKSFQYTLDGRVLSVIHKHTIKRIYGDDGPEMLDLCFRNPAVAIPIVVNRLRQKDQEWRAAKEALNRKWKDLAEFNYYKSLDHRSITWRTTDKRATSTRTLVAEIKDRAVHNGYEGEQALNLKKDKAKEEHGSFYEVTMGTLPRKMDLSGLPKPTSTLFTPHLSNKYSNCSWAQQDALRIICFALERGSASPADKERCYRLWRDFLAPWFELGISWMQSPAVSFVPSLVPEDEDEEGDDTGSDKKEGTSSADENNEENGDNVKEEVLKPTVPAEPTCYFSVEGHLPFPPGTTVSTTIGEAKVVSYNKESGFYEVTDSSGAAKSLPTTSVFCTMFPIEPSDLTEQLRANDEEVLERPDDNLMIGTQCMYLFFRLHQILVRRLNIAKTLANEVSKDSALGRHIEKLSYEGDPNEGKARYDAFISLVYSLLEAGGASSESNEGGKYEDRVRCLLGNQSFELLTMDKLISHILKNLQHMANDDTLQNMIEVCLSCQSCHVSILALFSDSLQLMQVYQRHKLAGSFKPTAFREEAALLSDGENMYAFQICNHPSKDEKILHYEFLGCISEEESGEEEGEEEERESNKRGIDEVENAEDRKRKKYDD</sequence>
<dbReference type="InterPro" id="IPR003822">
    <property type="entry name" value="PAH"/>
</dbReference>
<comment type="caution">
    <text evidence="8">The sequence shown here is derived from an EMBL/GenBank/DDBJ whole genome shotgun (WGS) entry which is preliminary data.</text>
</comment>
<dbReference type="SMART" id="SM00761">
    <property type="entry name" value="HDAC_interact"/>
    <property type="match status" value="1"/>
</dbReference>
<feature type="compositionally biased region" description="Acidic residues" evidence="6">
    <location>
        <begin position="1052"/>
        <end position="1064"/>
    </location>
</feature>
<dbReference type="PANTHER" id="PTHR12346:SF0">
    <property type="entry name" value="SIN3A, ISOFORM G"/>
    <property type="match status" value="1"/>
</dbReference>
<reference evidence="8 9" key="1">
    <citation type="submission" date="2024-10" db="EMBL/GenBank/DDBJ databases">
        <title>Updated reference genomes for cyclostephanoid diatoms.</title>
        <authorList>
            <person name="Roberts W.R."/>
            <person name="Alverson A.J."/>
        </authorList>
    </citation>
    <scope>NUCLEOTIDE SEQUENCE [LARGE SCALE GENOMIC DNA]</scope>
    <source>
        <strain evidence="8 9">AJA010-31</strain>
    </source>
</reference>
<dbReference type="Gene3D" id="1.20.1160.11">
    <property type="entry name" value="Paired amphipathic helix"/>
    <property type="match status" value="2"/>
</dbReference>
<dbReference type="PANTHER" id="PTHR12346">
    <property type="entry name" value="SIN3B-RELATED"/>
    <property type="match status" value="1"/>
</dbReference>
<proteinExistence type="predicted"/>
<dbReference type="PROSITE" id="PS51477">
    <property type="entry name" value="PAH"/>
    <property type="match status" value="1"/>
</dbReference>
<evidence type="ECO:0000256" key="1">
    <source>
        <dbReference type="ARBA" id="ARBA00004123"/>
    </source>
</evidence>
<dbReference type="InterPro" id="IPR013194">
    <property type="entry name" value="HDAC_interact_dom"/>
</dbReference>
<feature type="region of interest" description="Disordered" evidence="6">
    <location>
        <begin position="1052"/>
        <end position="1087"/>
    </location>
</feature>
<dbReference type="FunFam" id="1.20.1160.11:FF:000002">
    <property type="entry name" value="Paired amphipathic helix protein SIN3"/>
    <property type="match status" value="1"/>
</dbReference>
<dbReference type="FunFam" id="1.20.1160.11:FF:000003">
    <property type="entry name" value="Paired amphipathic helix SIN3-like protein"/>
    <property type="match status" value="1"/>
</dbReference>
<dbReference type="SUPFAM" id="SSF47762">
    <property type="entry name" value="PAH2 domain"/>
    <property type="match status" value="2"/>
</dbReference>
<dbReference type="AlphaFoldDB" id="A0ABD3NB72"/>
<accession>A0ABD3NB72</accession>
<dbReference type="Proteomes" id="UP001530400">
    <property type="component" value="Unassembled WGS sequence"/>
</dbReference>
<feature type="compositionally biased region" description="Acidic residues" evidence="6">
    <location>
        <begin position="716"/>
        <end position="726"/>
    </location>
</feature>
<keyword evidence="3" id="KW-0677">Repeat</keyword>
<feature type="domain" description="Histone deacetylase interacting" evidence="7">
    <location>
        <begin position="373"/>
        <end position="474"/>
    </location>
</feature>
<dbReference type="InterPro" id="IPR036600">
    <property type="entry name" value="PAH_sf"/>
</dbReference>
<evidence type="ECO:0000313" key="9">
    <source>
        <dbReference type="Proteomes" id="UP001530400"/>
    </source>
</evidence>
<gene>
    <name evidence="8" type="ORF">ACHAWO_011514</name>
</gene>
<evidence type="ECO:0000256" key="3">
    <source>
        <dbReference type="ARBA" id="ARBA00022737"/>
    </source>
</evidence>
<name>A0ABD3NB72_9STRA</name>
<feature type="region of interest" description="Disordered" evidence="6">
    <location>
        <begin position="1"/>
        <end position="63"/>
    </location>
</feature>
<feature type="region of interest" description="Disordered" evidence="6">
    <location>
        <begin position="212"/>
        <end position="249"/>
    </location>
</feature>
<dbReference type="Pfam" id="PF16879">
    <property type="entry name" value="Sin3a_C"/>
    <property type="match status" value="1"/>
</dbReference>
<dbReference type="EMBL" id="JALLPJ020001241">
    <property type="protein sequence ID" value="KAL3773247.1"/>
    <property type="molecule type" value="Genomic_DNA"/>
</dbReference>
<dbReference type="GO" id="GO:0005634">
    <property type="term" value="C:nucleus"/>
    <property type="evidence" value="ECO:0007669"/>
    <property type="project" value="UniProtKB-SubCell"/>
</dbReference>
<keyword evidence="4 5" id="KW-0539">Nucleus</keyword>
<feature type="region of interest" description="Disordered" evidence="6">
    <location>
        <begin position="716"/>
        <end position="753"/>
    </location>
</feature>
<feature type="compositionally biased region" description="Gly residues" evidence="6">
    <location>
        <begin position="34"/>
        <end position="57"/>
    </location>
</feature>
<evidence type="ECO:0000313" key="8">
    <source>
        <dbReference type="EMBL" id="KAL3773247.1"/>
    </source>
</evidence>
<evidence type="ECO:0000256" key="6">
    <source>
        <dbReference type="SAM" id="MobiDB-lite"/>
    </source>
</evidence>
<organism evidence="8 9">
    <name type="scientific">Cyclotella atomus</name>
    <dbReference type="NCBI Taxonomy" id="382360"/>
    <lineage>
        <taxon>Eukaryota</taxon>
        <taxon>Sar</taxon>
        <taxon>Stramenopiles</taxon>
        <taxon>Ochrophyta</taxon>
        <taxon>Bacillariophyta</taxon>
        <taxon>Coscinodiscophyceae</taxon>
        <taxon>Thalassiosirophycidae</taxon>
        <taxon>Stephanodiscales</taxon>
        <taxon>Stephanodiscaceae</taxon>
        <taxon>Cyclotella</taxon>
    </lineage>
</organism>
<evidence type="ECO:0000259" key="7">
    <source>
        <dbReference type="SMART" id="SM00761"/>
    </source>
</evidence>
<evidence type="ECO:0000256" key="5">
    <source>
        <dbReference type="PROSITE-ProRule" id="PRU00810"/>
    </source>
</evidence>
<feature type="compositionally biased region" description="Basic and acidic residues" evidence="6">
    <location>
        <begin position="1065"/>
        <end position="1087"/>
    </location>
</feature>
<evidence type="ECO:0000256" key="4">
    <source>
        <dbReference type="ARBA" id="ARBA00023242"/>
    </source>
</evidence>
<comment type="subcellular location">
    <subcellularLocation>
        <location evidence="1 5">Nucleus</location>
    </subcellularLocation>
</comment>